<evidence type="ECO:0000313" key="1">
    <source>
        <dbReference type="EMBL" id="MET3728514.1"/>
    </source>
</evidence>
<keyword evidence="2" id="KW-1185">Reference proteome</keyword>
<dbReference type="Proteomes" id="UP001549097">
    <property type="component" value="Unassembled WGS sequence"/>
</dbReference>
<dbReference type="RefSeq" id="WP_198767210.1">
    <property type="nucleotide sequence ID" value="NZ_JAEACF010000001.1"/>
</dbReference>
<proteinExistence type="predicted"/>
<dbReference type="EMBL" id="JBEPMP010000001">
    <property type="protein sequence ID" value="MET3728514.1"/>
    <property type="molecule type" value="Genomic_DNA"/>
</dbReference>
<protein>
    <submittedName>
        <fullName evidence="1">Uncharacterized protein</fullName>
    </submittedName>
</protein>
<sequence length="149" mass="17416">MVKLSMPIGLLLESAIASGVSGERLLEVIRTREYEALQHVGKEESSWTYFFEFAEQNWETVVSAITTGYTFKFITIRGLLNLIQTKYKLKENEDFLMNESGIDMKLSDEQLDFLRSRIPSQWVFKKQEQKQYDVQAFLAQTTQRVCRQD</sequence>
<comment type="caution">
    <text evidence="1">The sequence shown here is derived from an EMBL/GenBank/DDBJ whole genome shotgun (WGS) entry which is preliminary data.</text>
</comment>
<gene>
    <name evidence="1" type="ORF">ABID52_002095</name>
</gene>
<organism evidence="1 2">
    <name type="scientific">Fictibacillus halophilus</name>
    <dbReference type="NCBI Taxonomy" id="1610490"/>
    <lineage>
        <taxon>Bacteria</taxon>
        <taxon>Bacillati</taxon>
        <taxon>Bacillota</taxon>
        <taxon>Bacilli</taxon>
        <taxon>Bacillales</taxon>
        <taxon>Fictibacillaceae</taxon>
        <taxon>Fictibacillus</taxon>
    </lineage>
</organism>
<accession>A0ABV2LK56</accession>
<reference evidence="1 2" key="1">
    <citation type="submission" date="2024-06" db="EMBL/GenBank/DDBJ databases">
        <title>Genomic Encyclopedia of Type Strains, Phase IV (KMG-IV): sequencing the most valuable type-strain genomes for metagenomic binning, comparative biology and taxonomic classification.</title>
        <authorList>
            <person name="Goeker M."/>
        </authorList>
    </citation>
    <scope>NUCLEOTIDE SEQUENCE [LARGE SCALE GENOMIC DNA]</scope>
    <source>
        <strain evidence="1 2">DSM 100124</strain>
    </source>
</reference>
<evidence type="ECO:0000313" key="2">
    <source>
        <dbReference type="Proteomes" id="UP001549097"/>
    </source>
</evidence>
<name>A0ABV2LK56_9BACL</name>